<organism evidence="3 4">
    <name type="scientific">Elaeis guineensis var. tenera</name>
    <name type="common">Oil palm</name>
    <dbReference type="NCBI Taxonomy" id="51953"/>
    <lineage>
        <taxon>Eukaryota</taxon>
        <taxon>Viridiplantae</taxon>
        <taxon>Streptophyta</taxon>
        <taxon>Embryophyta</taxon>
        <taxon>Tracheophyta</taxon>
        <taxon>Spermatophyta</taxon>
        <taxon>Magnoliopsida</taxon>
        <taxon>Liliopsida</taxon>
        <taxon>Arecaceae</taxon>
        <taxon>Arecoideae</taxon>
        <taxon>Cocoseae</taxon>
        <taxon>Elaeidinae</taxon>
        <taxon>Elaeis</taxon>
    </lineage>
</organism>
<keyword evidence="3" id="KW-1185">Reference proteome</keyword>
<feature type="region of interest" description="Disordered" evidence="2">
    <location>
        <begin position="278"/>
        <end position="369"/>
    </location>
</feature>
<evidence type="ECO:0000313" key="4">
    <source>
        <dbReference type="RefSeq" id="XP_010925775.2"/>
    </source>
</evidence>
<reference evidence="4" key="1">
    <citation type="submission" date="2025-08" db="UniProtKB">
        <authorList>
            <consortium name="RefSeq"/>
        </authorList>
    </citation>
    <scope>IDENTIFICATION</scope>
</reference>
<dbReference type="Proteomes" id="UP000504607">
    <property type="component" value="Chromosome 7"/>
</dbReference>
<dbReference type="FunCoup" id="A0A6I9RGP5">
    <property type="interactions" value="114"/>
</dbReference>
<name>A0A6I9RGP5_ELAGV</name>
<evidence type="ECO:0000256" key="2">
    <source>
        <dbReference type="SAM" id="MobiDB-lite"/>
    </source>
</evidence>
<proteinExistence type="predicted"/>
<dbReference type="OrthoDB" id="1899721at2759"/>
<dbReference type="InParanoid" id="A0A6I9RGP5"/>
<dbReference type="PANTHER" id="PTHR34380">
    <property type="entry name" value="BNAA03G12380D PROTEIN"/>
    <property type="match status" value="1"/>
</dbReference>
<feature type="compositionally biased region" description="Acidic residues" evidence="2">
    <location>
        <begin position="349"/>
        <end position="360"/>
    </location>
</feature>
<sequence length="501" mass="56664">MAESKFSEDLIAMEVEKIELQRKIQSLERELGVLRIRCSELEGQTKKMESFHVHKEKSELEKQIARLKEDFRVVSEREHIAQERIMSLLVLQKKCDEVDVWKRKCAELEARVSQLEEENSSLRGIKQDKLQVASVGKPVLGVVIEISDSEEEKIAKDQGAEEHVKKGGLDFKTDASPKGNSNIIHLDRRNINGMEDDGEEHAENFLLTPVPKRKRAVRVVTSDSESGDDDDNIPIAKLRTRRSGAMVQGIKQQCDAVQEDVTPSRRHLVPLRVLDKRNAEAKESSSGDLAAQRVTPDKKDKISGNRVTACRKLGYSDTEDDEEHESYDGRSESEGGSLGGFIVSGSDNLEAESNSDDFSSEEQATSSDVDLDDILSNIRRERDVKQWEYEADLLASLGKDPELCMKAVCAIYRQQTSEEKSIKETILLNSRGFNTIDAKRGSMMAEFLLDGDPHGPLKKSVQELERYDPQGLDYCYKLATRYSKQLFMIYQNKEDPYFLPS</sequence>
<dbReference type="AlphaFoldDB" id="A0A6I9RGP5"/>
<dbReference type="RefSeq" id="XP_010925775.2">
    <property type="nucleotide sequence ID" value="XM_010927473.2"/>
</dbReference>
<feature type="coiled-coil region" evidence="1">
    <location>
        <begin position="10"/>
        <end position="125"/>
    </location>
</feature>
<gene>
    <name evidence="4" type="primary">LOC105048228</name>
</gene>
<accession>A0A6I9RGP5</accession>
<protein>
    <submittedName>
        <fullName evidence="4">Uncharacterized protein LOC105048228</fullName>
    </submittedName>
</protein>
<evidence type="ECO:0000313" key="3">
    <source>
        <dbReference type="Proteomes" id="UP000504607"/>
    </source>
</evidence>
<evidence type="ECO:0000256" key="1">
    <source>
        <dbReference type="SAM" id="Coils"/>
    </source>
</evidence>
<dbReference type="PANTHER" id="PTHR34380:SF1">
    <property type="entry name" value="OS01G0221300 PROTEIN"/>
    <property type="match status" value="1"/>
</dbReference>
<keyword evidence="1" id="KW-0175">Coiled coil</keyword>